<protein>
    <submittedName>
        <fullName evidence="3">Uncharacterized protein</fullName>
    </submittedName>
</protein>
<dbReference type="AlphaFoldDB" id="A0A0L0DRQ8"/>
<organism evidence="3 4">
    <name type="scientific">Thecamonas trahens ATCC 50062</name>
    <dbReference type="NCBI Taxonomy" id="461836"/>
    <lineage>
        <taxon>Eukaryota</taxon>
        <taxon>Apusozoa</taxon>
        <taxon>Apusomonadida</taxon>
        <taxon>Apusomonadidae</taxon>
        <taxon>Thecamonas</taxon>
    </lineage>
</organism>
<evidence type="ECO:0000313" key="4">
    <source>
        <dbReference type="Proteomes" id="UP000054408"/>
    </source>
</evidence>
<dbReference type="Proteomes" id="UP000054408">
    <property type="component" value="Unassembled WGS sequence"/>
</dbReference>
<reference evidence="3 4" key="1">
    <citation type="submission" date="2010-05" db="EMBL/GenBank/DDBJ databases">
        <title>The Genome Sequence of Thecamonas trahens ATCC 50062.</title>
        <authorList>
            <consortium name="The Broad Institute Genome Sequencing Platform"/>
            <person name="Russ C."/>
            <person name="Cuomo C."/>
            <person name="Shea T."/>
            <person name="Young S.K."/>
            <person name="Zeng Q."/>
            <person name="Koehrsen M."/>
            <person name="Haas B."/>
            <person name="Borodovsky M."/>
            <person name="Guigo R."/>
            <person name="Alvarado L."/>
            <person name="Berlin A."/>
            <person name="Bochicchio J."/>
            <person name="Borenstein D."/>
            <person name="Chapman S."/>
            <person name="Chen Z."/>
            <person name="Freedman E."/>
            <person name="Gellesch M."/>
            <person name="Goldberg J."/>
            <person name="Griggs A."/>
            <person name="Gujja S."/>
            <person name="Heilman E."/>
            <person name="Heiman D."/>
            <person name="Hepburn T."/>
            <person name="Howarth C."/>
            <person name="Jen D."/>
            <person name="Larson L."/>
            <person name="Mehta T."/>
            <person name="Park D."/>
            <person name="Pearson M."/>
            <person name="Roberts A."/>
            <person name="Saif S."/>
            <person name="Shenoy N."/>
            <person name="Sisk P."/>
            <person name="Stolte C."/>
            <person name="Sykes S."/>
            <person name="Thomson T."/>
            <person name="Walk T."/>
            <person name="White J."/>
            <person name="Yandava C."/>
            <person name="Burger G."/>
            <person name="Gray M.W."/>
            <person name="Holland P.W.H."/>
            <person name="King N."/>
            <person name="Lang F.B.F."/>
            <person name="Roger A.J."/>
            <person name="Ruiz-Trillo I."/>
            <person name="Lander E."/>
            <person name="Nusbaum C."/>
        </authorList>
    </citation>
    <scope>NUCLEOTIDE SEQUENCE [LARGE SCALE GENOMIC DNA]</scope>
    <source>
        <strain evidence="3 4">ATCC 50062</strain>
    </source>
</reference>
<dbReference type="Gene3D" id="3.40.50.150">
    <property type="entry name" value="Vaccinia Virus protein VP39"/>
    <property type="match status" value="1"/>
</dbReference>
<dbReference type="GeneID" id="25561294"/>
<keyword evidence="2" id="KW-0472">Membrane</keyword>
<keyword evidence="2" id="KW-0812">Transmembrane</keyword>
<evidence type="ECO:0000313" key="3">
    <source>
        <dbReference type="EMBL" id="KNC54696.1"/>
    </source>
</evidence>
<sequence length="433" mass="47414">MLTPASTSSRSPAPSLAERVLMRLGARLVSHPRYACLCLALVLATLFYFGANSSTRGFDGPPKRRQEIVSHTSASMPDSTDAGSTSSGTGSGTDKPDRAHGRKPERQHGGSHKRDIRYGPVAKCARAWARAHNDEMAAVNKMLEAEGVDGSQGCVRTMPASLVDSYTQDGKLGVDSWYKCQPFQGHTETVYTTQQIDDNLLRIALGKKLYYKYAALFMYKAAAAFPWAGKDVAIMGSQRPNFESICIYYNASTCTTIDYHKPISKDSRLQTMTIDEWDAAPRRFDAAISVSSFEHDGLGRYGDPLNPDGDLGAVAKMSCVLKPGGILYLSVPVAKDKIVWNMHRVYGRLRLPKLLAPFTLLDVIGDNQLKERLNGCDSGAHGDYQPIFVLRNAPQPHPYFNAERLDELFGASEPLLADDSAPQCSSTPTLRPT</sequence>
<keyword evidence="2" id="KW-1133">Transmembrane helix</keyword>
<dbReference type="OrthoDB" id="428346at2759"/>
<dbReference type="RefSeq" id="XP_013761598.1">
    <property type="nucleotide sequence ID" value="XM_013906144.1"/>
</dbReference>
<accession>A0A0L0DRQ8</accession>
<feature type="compositionally biased region" description="Basic and acidic residues" evidence="1">
    <location>
        <begin position="94"/>
        <end position="115"/>
    </location>
</feature>
<evidence type="ECO:0000256" key="1">
    <source>
        <dbReference type="SAM" id="MobiDB-lite"/>
    </source>
</evidence>
<proteinExistence type="predicted"/>
<feature type="compositionally biased region" description="Low complexity" evidence="1">
    <location>
        <begin position="78"/>
        <end position="88"/>
    </location>
</feature>
<dbReference type="SUPFAM" id="SSF53335">
    <property type="entry name" value="S-adenosyl-L-methionine-dependent methyltransferases"/>
    <property type="match status" value="1"/>
</dbReference>
<dbReference type="Pfam" id="PF03269">
    <property type="entry name" value="DUF268"/>
    <property type="match status" value="1"/>
</dbReference>
<name>A0A0L0DRQ8_THETB</name>
<dbReference type="EMBL" id="GL349438">
    <property type="protein sequence ID" value="KNC54696.1"/>
    <property type="molecule type" value="Genomic_DNA"/>
</dbReference>
<keyword evidence="4" id="KW-1185">Reference proteome</keyword>
<gene>
    <name evidence="3" type="ORF">AMSG_01547</name>
</gene>
<evidence type="ECO:0000256" key="2">
    <source>
        <dbReference type="SAM" id="Phobius"/>
    </source>
</evidence>
<dbReference type="InterPro" id="IPR004951">
    <property type="entry name" value="DUF268_CAE_spp"/>
</dbReference>
<dbReference type="InterPro" id="IPR029063">
    <property type="entry name" value="SAM-dependent_MTases_sf"/>
</dbReference>
<feature type="region of interest" description="Disordered" evidence="1">
    <location>
        <begin position="55"/>
        <end position="115"/>
    </location>
</feature>
<feature type="transmembrane region" description="Helical" evidence="2">
    <location>
        <begin position="32"/>
        <end position="51"/>
    </location>
</feature>
<dbReference type="eggNOG" id="ENOG502S13E">
    <property type="taxonomic scope" value="Eukaryota"/>
</dbReference>